<dbReference type="HAMAP" id="MF_01161">
    <property type="entry name" value="tRNA_Ile_lys_synt"/>
    <property type="match status" value="1"/>
</dbReference>
<dbReference type="InterPro" id="IPR010323">
    <property type="entry name" value="DUF924"/>
</dbReference>
<feature type="domain" description="tRNA(Ile)-lysidine/2-thiocytidine synthase N-terminal" evidence="7">
    <location>
        <begin position="197"/>
        <end position="364"/>
    </location>
</feature>
<dbReference type="InterPro" id="IPR012795">
    <property type="entry name" value="tRNA_Ile_lys_synt_N"/>
</dbReference>
<keyword evidence="5" id="KW-0067">ATP-binding</keyword>
<dbReference type="InterPro" id="IPR011990">
    <property type="entry name" value="TPR-like_helical_dom_sf"/>
</dbReference>
<dbReference type="InterPro" id="IPR014729">
    <property type="entry name" value="Rossmann-like_a/b/a_fold"/>
</dbReference>
<evidence type="ECO:0000256" key="1">
    <source>
        <dbReference type="ARBA" id="ARBA00013267"/>
    </source>
</evidence>
<comment type="catalytic activity">
    <reaction evidence="6">
        <text>cytidine(34) in tRNA(Ile2) + L-lysine + ATP = lysidine(34) in tRNA(Ile2) + AMP + diphosphate + H(+)</text>
        <dbReference type="Rhea" id="RHEA:43744"/>
        <dbReference type="Rhea" id="RHEA-COMP:10625"/>
        <dbReference type="Rhea" id="RHEA-COMP:10670"/>
        <dbReference type="ChEBI" id="CHEBI:15378"/>
        <dbReference type="ChEBI" id="CHEBI:30616"/>
        <dbReference type="ChEBI" id="CHEBI:32551"/>
        <dbReference type="ChEBI" id="CHEBI:33019"/>
        <dbReference type="ChEBI" id="CHEBI:82748"/>
        <dbReference type="ChEBI" id="CHEBI:83665"/>
        <dbReference type="ChEBI" id="CHEBI:456215"/>
        <dbReference type="EC" id="6.3.4.19"/>
    </reaction>
</comment>
<dbReference type="GO" id="GO:0005524">
    <property type="term" value="F:ATP binding"/>
    <property type="evidence" value="ECO:0007669"/>
    <property type="project" value="UniProtKB-KW"/>
</dbReference>
<dbReference type="InterPro" id="IPR011063">
    <property type="entry name" value="TilS/TtcA_N"/>
</dbReference>
<dbReference type="AlphaFoldDB" id="A0A6C0LYS0"/>
<evidence type="ECO:0000256" key="4">
    <source>
        <dbReference type="ARBA" id="ARBA00022741"/>
    </source>
</evidence>
<dbReference type="PANTHER" id="PTHR43033">
    <property type="entry name" value="TRNA(ILE)-LYSIDINE SYNTHASE-RELATED"/>
    <property type="match status" value="1"/>
</dbReference>
<dbReference type="EC" id="6.3.4.19" evidence="1"/>
<keyword evidence="3" id="KW-0819">tRNA processing</keyword>
<dbReference type="Pfam" id="PF01171">
    <property type="entry name" value="ATP_bind_3"/>
    <property type="match status" value="1"/>
</dbReference>
<keyword evidence="4" id="KW-0547">Nucleotide-binding</keyword>
<sequence>MILDKLYNEWFTNPNWWFNNTDIDEYLKSTYYHLLKEVLKPSCKKEYIGMILLYDQLVRHFFRGNDEIILPYIDLAIHYSKYVINTYDDLQTNEFCFVFLPFRHSNKLDNIQYVAKETIKRLEYDNDPLLRQFFKATFQRYKFDSNLINLHEISKEYKWNIENFYDILEYAPDVLNKYGNHDETLINAIECLSLSDKYIISLSGGVDSMVCAYILKFLGYNFVAVHINYCNRSNLEETFVRTWCQNMEIPLYVRRITEIQREQCMRFGFRELYETYTKNVRYNCYKSVGGEYVNVILGHNKDDCLENILTNVCNNTKYENLLGMNKNSMIDGIHFIRTFLNIDKESIYKFARNVGIPYLHDSTPSWSQRGKIRDNIKPVLYEWNPLLVTNLFSLSQVLTDSNKIIDEVVNGYIKSTENNTLTIDIKLYYVTTVVFWEKYFRRMYPNYPISGKSLLNYIDKLKIGKPCRVILSKNISCTISYYTVSFHIGIM</sequence>
<evidence type="ECO:0000259" key="7">
    <source>
        <dbReference type="Pfam" id="PF01171"/>
    </source>
</evidence>
<name>A0A6C0LYS0_9ZZZZ</name>
<dbReference type="CDD" id="cd01992">
    <property type="entry name" value="TilS_N"/>
    <property type="match status" value="1"/>
</dbReference>
<dbReference type="SUPFAM" id="SSF48452">
    <property type="entry name" value="TPR-like"/>
    <property type="match status" value="1"/>
</dbReference>
<proteinExistence type="inferred from homology"/>
<dbReference type="NCBIfam" id="TIGR02432">
    <property type="entry name" value="lysidine_TilS_N"/>
    <property type="match status" value="1"/>
</dbReference>
<evidence type="ECO:0000256" key="3">
    <source>
        <dbReference type="ARBA" id="ARBA00022694"/>
    </source>
</evidence>
<dbReference type="GO" id="GO:0032267">
    <property type="term" value="F:tRNA(Ile)-lysidine synthase activity"/>
    <property type="evidence" value="ECO:0007669"/>
    <property type="project" value="UniProtKB-EC"/>
</dbReference>
<dbReference type="Pfam" id="PF06041">
    <property type="entry name" value="DUF924"/>
    <property type="match status" value="1"/>
</dbReference>
<organism evidence="8">
    <name type="scientific">viral metagenome</name>
    <dbReference type="NCBI Taxonomy" id="1070528"/>
    <lineage>
        <taxon>unclassified sequences</taxon>
        <taxon>metagenomes</taxon>
        <taxon>organismal metagenomes</taxon>
    </lineage>
</organism>
<dbReference type="GO" id="GO:0008033">
    <property type="term" value="P:tRNA processing"/>
    <property type="evidence" value="ECO:0007669"/>
    <property type="project" value="UniProtKB-KW"/>
</dbReference>
<evidence type="ECO:0000256" key="6">
    <source>
        <dbReference type="ARBA" id="ARBA00048539"/>
    </source>
</evidence>
<dbReference type="PANTHER" id="PTHR43033:SF3">
    <property type="entry name" value="TRNA(ILE)-LYSIDINE SYNTHETASE"/>
    <property type="match status" value="1"/>
</dbReference>
<protein>
    <recommendedName>
        <fullName evidence="1">tRNA(Ile)-lysidine synthetase</fullName>
        <ecNumber evidence="1">6.3.4.19</ecNumber>
    </recommendedName>
</protein>
<dbReference type="InterPro" id="IPR012094">
    <property type="entry name" value="tRNA_Ile_lys_synt"/>
</dbReference>
<dbReference type="Gene3D" id="3.40.50.620">
    <property type="entry name" value="HUPs"/>
    <property type="match status" value="1"/>
</dbReference>
<dbReference type="SUPFAM" id="SSF52402">
    <property type="entry name" value="Adenine nucleotide alpha hydrolases-like"/>
    <property type="match status" value="1"/>
</dbReference>
<evidence type="ECO:0000256" key="2">
    <source>
        <dbReference type="ARBA" id="ARBA00022598"/>
    </source>
</evidence>
<evidence type="ECO:0000256" key="5">
    <source>
        <dbReference type="ARBA" id="ARBA00022840"/>
    </source>
</evidence>
<dbReference type="EMBL" id="MN740619">
    <property type="protein sequence ID" value="QHU35996.1"/>
    <property type="molecule type" value="Genomic_DNA"/>
</dbReference>
<keyword evidence="2" id="KW-0436">Ligase</keyword>
<evidence type="ECO:0000313" key="8">
    <source>
        <dbReference type="EMBL" id="QHU35996.1"/>
    </source>
</evidence>
<reference evidence="8" key="1">
    <citation type="journal article" date="2020" name="Nature">
        <title>Giant virus diversity and host interactions through global metagenomics.</title>
        <authorList>
            <person name="Schulz F."/>
            <person name="Roux S."/>
            <person name="Paez-Espino D."/>
            <person name="Jungbluth S."/>
            <person name="Walsh D.A."/>
            <person name="Denef V.J."/>
            <person name="McMahon K.D."/>
            <person name="Konstantinidis K.T."/>
            <person name="Eloe-Fadrosh E.A."/>
            <person name="Kyrpides N.C."/>
            <person name="Woyke T."/>
        </authorList>
    </citation>
    <scope>NUCLEOTIDE SEQUENCE</scope>
    <source>
        <strain evidence="8">GVMAG-S-1035085-51</strain>
    </source>
</reference>
<accession>A0A6C0LYS0</accession>